<evidence type="ECO:0000313" key="2">
    <source>
        <dbReference type="EMBL" id="SDF60883.1"/>
    </source>
</evidence>
<feature type="region of interest" description="Disordered" evidence="1">
    <location>
        <begin position="58"/>
        <end position="87"/>
    </location>
</feature>
<keyword evidence="3" id="KW-1185">Reference proteome</keyword>
<dbReference type="STRING" id="200378.SAMN05216553_102297"/>
<dbReference type="Proteomes" id="UP000199623">
    <property type="component" value="Unassembled WGS sequence"/>
</dbReference>
<proteinExistence type="predicted"/>
<dbReference type="AlphaFoldDB" id="A0A1G7MGS3"/>
<dbReference type="EMBL" id="FNCC01000002">
    <property type="protein sequence ID" value="SDF60883.1"/>
    <property type="molecule type" value="Genomic_DNA"/>
</dbReference>
<evidence type="ECO:0000256" key="1">
    <source>
        <dbReference type="SAM" id="MobiDB-lite"/>
    </source>
</evidence>
<sequence>MTRGENTVLVVVPLTPTQAAVLARAAVVVTSALDCKDANAAEHGLLLFRQEVARAVSNGTAHDARKRPEPISRLCRRAGQPSEGCAS</sequence>
<accession>A0A1G7MGS3</accession>
<reference evidence="3" key="1">
    <citation type="submission" date="2016-10" db="EMBL/GenBank/DDBJ databases">
        <authorList>
            <person name="Varghese N."/>
            <person name="Submissions S."/>
        </authorList>
    </citation>
    <scope>NUCLEOTIDE SEQUENCE [LARGE SCALE GENOMIC DNA]</scope>
    <source>
        <strain evidence="3">CGMCC 4.3506</strain>
    </source>
</reference>
<name>A0A1G7MGS3_9PSEU</name>
<protein>
    <submittedName>
        <fullName evidence="2">Uncharacterized protein</fullName>
    </submittedName>
</protein>
<organism evidence="2 3">
    <name type="scientific">Lentzea fradiae</name>
    <dbReference type="NCBI Taxonomy" id="200378"/>
    <lineage>
        <taxon>Bacteria</taxon>
        <taxon>Bacillati</taxon>
        <taxon>Actinomycetota</taxon>
        <taxon>Actinomycetes</taxon>
        <taxon>Pseudonocardiales</taxon>
        <taxon>Pseudonocardiaceae</taxon>
        <taxon>Lentzea</taxon>
    </lineage>
</organism>
<gene>
    <name evidence="2" type="ORF">SAMN05216553_102297</name>
</gene>
<evidence type="ECO:0000313" key="3">
    <source>
        <dbReference type="Proteomes" id="UP000199623"/>
    </source>
</evidence>
<dbReference type="RefSeq" id="WP_090046217.1">
    <property type="nucleotide sequence ID" value="NZ_FNCC01000002.1"/>
</dbReference>